<sequence>MSTQLGRLLIIRRPTGQPAPDDWENVCGINTTNFRMLNDIIESKCANCTDRSQPPIRVRKYGGKDVNFSGSGIFDDDASGKLLADAAVNQTVLAGYGVYVPGYGEFVGDWLVSNFEFSGDLDNDMNFSTEVQASGEIVYTAL</sequence>
<organism evidence="1 2">
    <name type="scientific">Nitratireductor aquimarinus</name>
    <dbReference type="NCBI Taxonomy" id="889300"/>
    <lineage>
        <taxon>Bacteria</taxon>
        <taxon>Pseudomonadati</taxon>
        <taxon>Pseudomonadota</taxon>
        <taxon>Alphaproteobacteria</taxon>
        <taxon>Hyphomicrobiales</taxon>
        <taxon>Phyllobacteriaceae</taxon>
        <taxon>Nitratireductor</taxon>
    </lineage>
</organism>
<dbReference type="EMBL" id="JAWLIP010000003">
    <property type="protein sequence ID" value="MDV6226289.1"/>
    <property type="molecule type" value="Genomic_DNA"/>
</dbReference>
<dbReference type="PRINTS" id="PR01996">
    <property type="entry name" value="MTP1FAMILY"/>
</dbReference>
<keyword evidence="2" id="KW-1185">Reference proteome</keyword>
<reference evidence="1 2" key="1">
    <citation type="submission" date="2023-10" db="EMBL/GenBank/DDBJ databases">
        <authorList>
            <person name="Venkata Ramana C."/>
            <person name="Sasikala C."/>
            <person name="Dhurka M."/>
        </authorList>
    </citation>
    <scope>NUCLEOTIDE SEQUENCE [LARGE SCALE GENOMIC DNA]</scope>
    <source>
        <strain evidence="1 2">KCTC 32151</strain>
    </source>
</reference>
<protein>
    <submittedName>
        <fullName evidence="1">Phage tail tube protein</fullName>
    </submittedName>
</protein>
<gene>
    <name evidence="1" type="ORF">R2G56_08325</name>
</gene>
<name>A0ABU4AJ61_9HYPH</name>
<comment type="caution">
    <text evidence="1">The sequence shown here is derived from an EMBL/GenBank/DDBJ whole genome shotgun (WGS) entry which is preliminary data.</text>
</comment>
<dbReference type="Pfam" id="PF06199">
    <property type="entry name" value="Phage_tail_2"/>
    <property type="match status" value="1"/>
</dbReference>
<accession>A0ABU4AJ61</accession>
<dbReference type="RefSeq" id="WP_317560978.1">
    <property type="nucleotide sequence ID" value="NZ_JAWLIP010000003.1"/>
</dbReference>
<dbReference type="InterPro" id="IPR011855">
    <property type="entry name" value="Phgtail_TP901_1"/>
</dbReference>
<evidence type="ECO:0000313" key="1">
    <source>
        <dbReference type="EMBL" id="MDV6226289.1"/>
    </source>
</evidence>
<evidence type="ECO:0000313" key="2">
    <source>
        <dbReference type="Proteomes" id="UP001185659"/>
    </source>
</evidence>
<dbReference type="InterPro" id="IPR022344">
    <property type="entry name" value="GTA_major-tail"/>
</dbReference>
<dbReference type="Proteomes" id="UP001185659">
    <property type="component" value="Unassembled WGS sequence"/>
</dbReference>
<proteinExistence type="predicted"/>